<comment type="caution">
    <text evidence="2">The sequence shown here is derived from an EMBL/GenBank/DDBJ whole genome shotgun (WGS) entry which is preliminary data.</text>
</comment>
<name>A0A922JVZ3_CARIL</name>
<accession>A0A922JVZ3</accession>
<dbReference type="EMBL" id="CM031828">
    <property type="protein sequence ID" value="KAG6718432.1"/>
    <property type="molecule type" value="Genomic_DNA"/>
</dbReference>
<proteinExistence type="predicted"/>
<protein>
    <recommendedName>
        <fullName evidence="1">Glyoxalase At5g48480-like N-terminal domain-containing protein</fullName>
    </recommendedName>
</protein>
<gene>
    <name evidence="2" type="ORF">I3842_04G149000</name>
</gene>
<evidence type="ECO:0000313" key="2">
    <source>
        <dbReference type="EMBL" id="KAG6718432.1"/>
    </source>
</evidence>
<dbReference type="Pfam" id="PF22656">
    <property type="entry name" value="At5g48480-like_N"/>
    <property type="match status" value="1"/>
</dbReference>
<feature type="domain" description="Glyoxalase At5g48480-like N-terminal" evidence="1">
    <location>
        <begin position="59"/>
        <end position="97"/>
    </location>
</feature>
<organism evidence="2 3">
    <name type="scientific">Carya illinoinensis</name>
    <name type="common">Pecan</name>
    <dbReference type="NCBI Taxonomy" id="32201"/>
    <lineage>
        <taxon>Eukaryota</taxon>
        <taxon>Viridiplantae</taxon>
        <taxon>Streptophyta</taxon>
        <taxon>Embryophyta</taxon>
        <taxon>Tracheophyta</taxon>
        <taxon>Spermatophyta</taxon>
        <taxon>Magnoliopsida</taxon>
        <taxon>eudicotyledons</taxon>
        <taxon>Gunneridae</taxon>
        <taxon>Pentapetalae</taxon>
        <taxon>rosids</taxon>
        <taxon>fabids</taxon>
        <taxon>Fagales</taxon>
        <taxon>Juglandaceae</taxon>
        <taxon>Carya</taxon>
    </lineage>
</organism>
<dbReference type="Proteomes" id="UP000811246">
    <property type="component" value="Chromosome 4"/>
</dbReference>
<dbReference type="InterPro" id="IPR054576">
    <property type="entry name" value="At5g48480-like_N"/>
</dbReference>
<evidence type="ECO:0000259" key="1">
    <source>
        <dbReference type="Pfam" id="PF22656"/>
    </source>
</evidence>
<sequence length="140" mass="15381">MALSLSCWWPGSLAQESHFQKSLASLPFESIVGCTSNTLAITVCEFVNRMVSAVEHIFPFYKTAFSAVELGCTRYSKHKADPELPLSRLAQLKLNGYGSACLFSRFVSPGQILIDPTDKQDGKNVFRALVVVDFVEGVCV</sequence>
<dbReference type="AlphaFoldDB" id="A0A922JVZ3"/>
<evidence type="ECO:0000313" key="3">
    <source>
        <dbReference type="Proteomes" id="UP000811246"/>
    </source>
</evidence>
<reference evidence="2" key="1">
    <citation type="submission" date="2021-01" db="EMBL/GenBank/DDBJ databases">
        <authorList>
            <person name="Lovell J.T."/>
            <person name="Bentley N."/>
            <person name="Bhattarai G."/>
            <person name="Jenkins J.W."/>
            <person name="Sreedasyam A."/>
            <person name="Alarcon Y."/>
            <person name="Bock C."/>
            <person name="Boston L."/>
            <person name="Carlson J."/>
            <person name="Cervantes K."/>
            <person name="Clermont K."/>
            <person name="Krom N."/>
            <person name="Kubenka K."/>
            <person name="Mamidi S."/>
            <person name="Mattison C."/>
            <person name="Monteros M."/>
            <person name="Pisani C."/>
            <person name="Plott C."/>
            <person name="Rajasekar S."/>
            <person name="Rhein H.S."/>
            <person name="Rohla C."/>
            <person name="Song M."/>
            <person name="Hilaire R.S."/>
            <person name="Shu S."/>
            <person name="Wells L."/>
            <person name="Wang X."/>
            <person name="Webber J."/>
            <person name="Heerema R.J."/>
            <person name="Klein P."/>
            <person name="Conner P."/>
            <person name="Grauke L."/>
            <person name="Grimwood J."/>
            <person name="Schmutz J."/>
            <person name="Randall J.J."/>
        </authorList>
    </citation>
    <scope>NUCLEOTIDE SEQUENCE</scope>
    <source>
        <tissue evidence="2">Leaf</tissue>
    </source>
</reference>